<evidence type="ECO:0000259" key="5">
    <source>
        <dbReference type="Pfam" id="PF04542"/>
    </source>
</evidence>
<keyword evidence="4" id="KW-0804">Transcription</keyword>
<dbReference type="InterPro" id="IPR036388">
    <property type="entry name" value="WH-like_DNA-bd_sf"/>
</dbReference>
<evidence type="ECO:0000313" key="8">
    <source>
        <dbReference type="Proteomes" id="UP000587524"/>
    </source>
</evidence>
<sequence>MANDTALAQHLCMRRPMEERSTLIDAARQGDRLALERLLAISQPDIRRYARSQCAGTSDADDAVQETLWLVYQRIGALRTVTSFSGWVFSIVRRECRRMWRRMNGRAEMPPDDHPAFVHRPELELRADLIAAIHSLPDKYRDVIVLRDIQEYSIGEIAIELRLAREAVKSRIHRARLMIREYLED</sequence>
<evidence type="ECO:0000313" key="7">
    <source>
        <dbReference type="EMBL" id="MBA9021316.1"/>
    </source>
</evidence>
<dbReference type="PANTHER" id="PTHR43133">
    <property type="entry name" value="RNA POLYMERASE ECF-TYPE SIGMA FACTO"/>
    <property type="match status" value="1"/>
</dbReference>
<evidence type="ECO:0000259" key="6">
    <source>
        <dbReference type="Pfam" id="PF08281"/>
    </source>
</evidence>
<comment type="similarity">
    <text evidence="1">Belongs to the sigma-70 factor family. ECF subfamily.</text>
</comment>
<dbReference type="Pfam" id="PF08281">
    <property type="entry name" value="Sigma70_r4_2"/>
    <property type="match status" value="1"/>
</dbReference>
<name>A0ABR6C8G6_9HYPH</name>
<dbReference type="Gene3D" id="1.10.1740.10">
    <property type="match status" value="1"/>
</dbReference>
<dbReference type="Pfam" id="PF04542">
    <property type="entry name" value="Sigma70_r2"/>
    <property type="match status" value="1"/>
</dbReference>
<reference evidence="7 8" key="1">
    <citation type="submission" date="2020-08" db="EMBL/GenBank/DDBJ databases">
        <title>Genomic Encyclopedia of Type Strains, Phase IV (KMG-IV): sequencing the most valuable type-strain genomes for metagenomic binning, comparative biology and taxonomic classification.</title>
        <authorList>
            <person name="Goeker M."/>
        </authorList>
    </citation>
    <scope>NUCLEOTIDE SEQUENCE [LARGE SCALE GENOMIC DNA]</scope>
    <source>
        <strain evidence="7 8">DSM 17455</strain>
    </source>
</reference>
<evidence type="ECO:0000256" key="1">
    <source>
        <dbReference type="ARBA" id="ARBA00010641"/>
    </source>
</evidence>
<dbReference type="RefSeq" id="WP_246340791.1">
    <property type="nucleotide sequence ID" value="NZ_JACJHY010000015.1"/>
</dbReference>
<dbReference type="SUPFAM" id="SSF88659">
    <property type="entry name" value="Sigma3 and sigma4 domains of RNA polymerase sigma factors"/>
    <property type="match status" value="1"/>
</dbReference>
<dbReference type="NCBIfam" id="TIGR02937">
    <property type="entry name" value="sigma70-ECF"/>
    <property type="match status" value="1"/>
</dbReference>
<keyword evidence="8" id="KW-1185">Reference proteome</keyword>
<feature type="domain" description="RNA polymerase sigma factor 70 region 4 type 2" evidence="6">
    <location>
        <begin position="128"/>
        <end position="177"/>
    </location>
</feature>
<dbReference type="PANTHER" id="PTHR43133:SF51">
    <property type="entry name" value="RNA POLYMERASE SIGMA FACTOR"/>
    <property type="match status" value="1"/>
</dbReference>
<dbReference type="InterPro" id="IPR007627">
    <property type="entry name" value="RNA_pol_sigma70_r2"/>
</dbReference>
<dbReference type="InterPro" id="IPR039425">
    <property type="entry name" value="RNA_pol_sigma-70-like"/>
</dbReference>
<comment type="caution">
    <text evidence="7">The sequence shown here is derived from an EMBL/GenBank/DDBJ whole genome shotgun (WGS) entry which is preliminary data.</text>
</comment>
<feature type="domain" description="RNA polymerase sigma-70 region 2" evidence="5">
    <location>
        <begin position="43"/>
        <end position="102"/>
    </location>
</feature>
<dbReference type="InterPro" id="IPR013249">
    <property type="entry name" value="RNA_pol_sigma70_r4_t2"/>
</dbReference>
<dbReference type="Gene3D" id="1.10.10.10">
    <property type="entry name" value="Winged helix-like DNA-binding domain superfamily/Winged helix DNA-binding domain"/>
    <property type="match status" value="1"/>
</dbReference>
<keyword evidence="2" id="KW-0805">Transcription regulation</keyword>
<dbReference type="InterPro" id="IPR013324">
    <property type="entry name" value="RNA_pol_sigma_r3/r4-like"/>
</dbReference>
<dbReference type="InterPro" id="IPR013325">
    <property type="entry name" value="RNA_pol_sigma_r2"/>
</dbReference>
<dbReference type="Proteomes" id="UP000587524">
    <property type="component" value="Unassembled WGS sequence"/>
</dbReference>
<protein>
    <submittedName>
        <fullName evidence="7">RNA polymerase sigma factor (Sigma-70 family)</fullName>
    </submittedName>
</protein>
<accession>A0ABR6C8G6</accession>
<dbReference type="SUPFAM" id="SSF88946">
    <property type="entry name" value="Sigma2 domain of RNA polymerase sigma factors"/>
    <property type="match status" value="1"/>
</dbReference>
<evidence type="ECO:0000256" key="2">
    <source>
        <dbReference type="ARBA" id="ARBA00023015"/>
    </source>
</evidence>
<proteinExistence type="inferred from homology"/>
<dbReference type="CDD" id="cd06171">
    <property type="entry name" value="Sigma70_r4"/>
    <property type="match status" value="1"/>
</dbReference>
<gene>
    <name evidence="7" type="ORF">HNQ97_003322</name>
</gene>
<dbReference type="InterPro" id="IPR014284">
    <property type="entry name" value="RNA_pol_sigma-70_dom"/>
</dbReference>
<evidence type="ECO:0000256" key="4">
    <source>
        <dbReference type="ARBA" id="ARBA00023163"/>
    </source>
</evidence>
<keyword evidence="3" id="KW-0731">Sigma factor</keyword>
<evidence type="ECO:0000256" key="3">
    <source>
        <dbReference type="ARBA" id="ARBA00023082"/>
    </source>
</evidence>
<organism evidence="7 8">
    <name type="scientific">Aminobacter ciceronei</name>
    <dbReference type="NCBI Taxonomy" id="150723"/>
    <lineage>
        <taxon>Bacteria</taxon>
        <taxon>Pseudomonadati</taxon>
        <taxon>Pseudomonadota</taxon>
        <taxon>Alphaproteobacteria</taxon>
        <taxon>Hyphomicrobiales</taxon>
        <taxon>Phyllobacteriaceae</taxon>
        <taxon>Aminobacter</taxon>
    </lineage>
</organism>
<dbReference type="EMBL" id="JACJHZ010000015">
    <property type="protein sequence ID" value="MBA9021316.1"/>
    <property type="molecule type" value="Genomic_DNA"/>
</dbReference>